<feature type="region of interest" description="Disordered" evidence="1">
    <location>
        <begin position="985"/>
        <end position="1006"/>
    </location>
</feature>
<feature type="compositionally biased region" description="Low complexity" evidence="1">
    <location>
        <begin position="273"/>
        <end position="284"/>
    </location>
</feature>
<accession>A0A183CD36</accession>
<dbReference type="PANTHER" id="PTHR24216:SF65">
    <property type="entry name" value="PAXILLIN-LIKE PROTEIN 1"/>
    <property type="match status" value="1"/>
</dbReference>
<dbReference type="Proteomes" id="UP000050741">
    <property type="component" value="Unassembled WGS sequence"/>
</dbReference>
<organism evidence="2 3">
    <name type="scientific">Globodera pallida</name>
    <name type="common">Potato cyst nematode worm</name>
    <name type="synonym">Heterodera pallida</name>
    <dbReference type="NCBI Taxonomy" id="36090"/>
    <lineage>
        <taxon>Eukaryota</taxon>
        <taxon>Metazoa</taxon>
        <taxon>Ecdysozoa</taxon>
        <taxon>Nematoda</taxon>
        <taxon>Chromadorea</taxon>
        <taxon>Rhabditida</taxon>
        <taxon>Tylenchina</taxon>
        <taxon>Tylenchomorpha</taxon>
        <taxon>Tylenchoidea</taxon>
        <taxon>Heteroderidae</taxon>
        <taxon>Heteroderinae</taxon>
        <taxon>Globodera</taxon>
    </lineage>
</organism>
<proteinExistence type="predicted"/>
<name>A0A183CD36_GLOPA</name>
<reference evidence="2" key="2">
    <citation type="submission" date="2014-05" db="EMBL/GenBank/DDBJ databases">
        <title>The genome and life-stage specific transcriptomes of Globodera pallida elucidate key aspects of plant parasitism by a cyst nematode.</title>
        <authorList>
            <person name="Cotton J.A."/>
            <person name="Lilley C.J."/>
            <person name="Jones L.M."/>
            <person name="Kikuchi T."/>
            <person name="Reid A.J."/>
            <person name="Thorpe P."/>
            <person name="Tsai I.J."/>
            <person name="Beasley H."/>
            <person name="Blok V."/>
            <person name="Cock P.J.A."/>
            <person name="Van den Akker S.E."/>
            <person name="Holroyd N."/>
            <person name="Hunt M."/>
            <person name="Mantelin S."/>
            <person name="Naghra H."/>
            <person name="Pain A."/>
            <person name="Palomares-Rius J.E."/>
            <person name="Zarowiecki M."/>
            <person name="Berriman M."/>
            <person name="Jones J.T."/>
            <person name="Urwin P.E."/>
        </authorList>
    </citation>
    <scope>NUCLEOTIDE SEQUENCE [LARGE SCALE GENOMIC DNA]</scope>
    <source>
        <strain evidence="2">Lindley</strain>
    </source>
</reference>
<feature type="compositionally biased region" description="Pro residues" evidence="1">
    <location>
        <begin position="245"/>
        <end position="269"/>
    </location>
</feature>
<reference evidence="3" key="3">
    <citation type="submission" date="2016-06" db="UniProtKB">
        <authorList>
            <consortium name="WormBaseParasite"/>
        </authorList>
    </citation>
    <scope>IDENTIFICATION</scope>
</reference>
<feature type="region of interest" description="Disordered" evidence="1">
    <location>
        <begin position="236"/>
        <end position="301"/>
    </location>
</feature>
<dbReference type="WBParaSite" id="GPLIN_001078800">
    <property type="protein sequence ID" value="GPLIN_001078800"/>
    <property type="gene ID" value="GPLIN_001078800"/>
</dbReference>
<feature type="region of interest" description="Disordered" evidence="1">
    <location>
        <begin position="651"/>
        <end position="701"/>
    </location>
</feature>
<evidence type="ECO:0000313" key="3">
    <source>
        <dbReference type="WBParaSite" id="GPLIN_001078800"/>
    </source>
</evidence>
<evidence type="ECO:0000256" key="1">
    <source>
        <dbReference type="SAM" id="MobiDB-lite"/>
    </source>
</evidence>
<dbReference type="PANTHER" id="PTHR24216">
    <property type="entry name" value="PAXILLIN-RELATED"/>
    <property type="match status" value="1"/>
</dbReference>
<feature type="region of interest" description="Disordered" evidence="1">
    <location>
        <begin position="743"/>
        <end position="781"/>
    </location>
</feature>
<sequence length="1006" mass="108809">MDSLRKSLLLSSALNHTRDAPGNAPPTASFVARILQVALGLFVTTSELPQLTPDLRSDASVGFDCDFSLPCRWNSVGGTADRWKMARGEPDSILWLAATGTMVHPTEPFALLEVRDGRLADMLGSELVSCQEGSSLFSFTYWSVGASDLEICLLGADYRRLNCTGMLQTSVQPGKVALKVPPVKQSFHIAIIPSRSQGILVVDNIKYDAKHCGADSTSPMPLWTLGSTLPSGPEWPPFSSVPMPTSSPPVPMPTSSPPVPMPTSSPPVPMWRSSSTTATTSTSSPVFISPTPVTASGPHSTSLPLPNPFSLGPALPMGPLILPPLLPGPPSGIINPFVVAPLIPSTTASSFAPWTSVTPIPPIASSPMTHSPTTDDLPTAAPTHIPPFVVPTTDFGTATVRPPPVGPPNLASLFTSTLISSRARPNAFTRHSATVPWETGIPNILIRSTTTTVKPLPSFDLLIVGAKTRPFFDRRLGRITEQTDDLLCDFTHNFPCLWGPESGRWAIVHKGAIPSLDEESESDEEELPQYPAAVVIQGTAMLTSDPLRCQSGTGKLLFRYWTNGRVLVQVCAIGWAVDSPKIQCVEEVAQHNRLDPNSLAVFELSDAIREPFTLNVVPVWEKNSHNTYLMIDEIAYIGECNLTALNELEAEEEQKDLNDKKGGSKGSSSAPTNIPFTEQTVVPTRPRTLPTSSRRPPPSMIPPSIVLSTFHPNLQTNLSSTTFTILPPPVTVLPVLTSTATATHETSFWKSSKPGTRYPFLTNPPKPPPPRYPSSSTKETPQITADPLDLIMTSTRRRKTTDLSSGEDGAEVFTIYPGIAPLDKKKTKATSTKGSFTIPYTTTQKYGTTQPPPYEQNFCKLLNCDFNENACHYLNHGLTKVPWTLRTKGYGFPLNRHTDLRPASTNGQFVSTVLGPGDFAILESPRFNLTEGINFYLVAHNLDRSAEKTAIAIDNIRVAICDPRAIFDPEDPDYVELAGGERVTVPATRAPPGRDSNELYADESAV</sequence>
<feature type="compositionally biased region" description="Polar residues" evidence="1">
    <location>
        <begin position="744"/>
        <end position="754"/>
    </location>
</feature>
<feature type="compositionally biased region" description="Polar residues" evidence="1">
    <location>
        <begin position="670"/>
        <end position="679"/>
    </location>
</feature>
<reference evidence="2" key="1">
    <citation type="submission" date="2013-12" db="EMBL/GenBank/DDBJ databases">
        <authorList>
            <person name="Aslett M."/>
        </authorList>
    </citation>
    <scope>NUCLEOTIDE SEQUENCE [LARGE SCALE GENOMIC DNA]</scope>
    <source>
        <strain evidence="2">Lindley</strain>
    </source>
</reference>
<feature type="compositionally biased region" description="Polar residues" evidence="1">
    <location>
        <begin position="291"/>
        <end position="301"/>
    </location>
</feature>
<dbReference type="AlphaFoldDB" id="A0A183CD36"/>
<evidence type="ECO:0000313" key="2">
    <source>
        <dbReference type="Proteomes" id="UP000050741"/>
    </source>
</evidence>
<protein>
    <submittedName>
        <fullName evidence="3">MAM domain-containing protein</fullName>
    </submittedName>
</protein>
<keyword evidence="2" id="KW-1185">Reference proteome</keyword>
<feature type="compositionally biased region" description="Pro residues" evidence="1">
    <location>
        <begin position="762"/>
        <end position="772"/>
    </location>
</feature>
<feature type="compositionally biased region" description="Low complexity" evidence="1">
    <location>
        <begin position="680"/>
        <end position="694"/>
    </location>
</feature>